<evidence type="ECO:0000256" key="1">
    <source>
        <dbReference type="ARBA" id="ARBA00004651"/>
    </source>
</evidence>
<dbReference type="GO" id="GO:0022857">
    <property type="term" value="F:transmembrane transporter activity"/>
    <property type="evidence" value="ECO:0007669"/>
    <property type="project" value="InterPro"/>
</dbReference>
<gene>
    <name evidence="9" type="ORF">DZC75_11830</name>
</gene>
<feature type="transmembrane region" description="Helical" evidence="8">
    <location>
        <begin position="93"/>
        <end position="112"/>
    </location>
</feature>
<dbReference type="GO" id="GO:0033214">
    <property type="term" value="P:siderophore-iron import into cell"/>
    <property type="evidence" value="ECO:0007669"/>
    <property type="project" value="TreeGrafter"/>
</dbReference>
<dbReference type="CDD" id="cd06550">
    <property type="entry name" value="TM_ABC_iron-siderophores_like"/>
    <property type="match status" value="1"/>
</dbReference>
<dbReference type="EMBL" id="CP031641">
    <property type="protein sequence ID" value="AXO88650.1"/>
    <property type="molecule type" value="Genomic_DNA"/>
</dbReference>
<dbReference type="InterPro" id="IPR000522">
    <property type="entry name" value="ABC_transptr_permease_BtuC"/>
</dbReference>
<protein>
    <submittedName>
        <fullName evidence="9">Iron ABC transporter permease</fullName>
    </submittedName>
</protein>
<evidence type="ECO:0000256" key="8">
    <source>
        <dbReference type="SAM" id="Phobius"/>
    </source>
</evidence>
<feature type="transmembrane region" description="Helical" evidence="8">
    <location>
        <begin position="236"/>
        <end position="258"/>
    </location>
</feature>
<reference evidence="9 10" key="1">
    <citation type="submission" date="2018-08" db="EMBL/GenBank/DDBJ databases">
        <authorList>
            <person name="Lee Y."/>
            <person name="Kakembo D."/>
        </authorList>
    </citation>
    <scope>NUCLEOTIDE SEQUENCE [LARGE SCALE GENOMIC DNA]</scope>
    <source>
        <strain evidence="9 10">JBCS1880</strain>
    </source>
</reference>
<keyword evidence="6 8" id="KW-1133">Transmembrane helix</keyword>
<feature type="transmembrane region" description="Helical" evidence="8">
    <location>
        <begin position="61"/>
        <end position="81"/>
    </location>
</feature>
<keyword evidence="7 8" id="KW-0472">Membrane</keyword>
<dbReference type="RefSeq" id="WP_052192062.1">
    <property type="nucleotide sequence ID" value="NZ_CP009747.1"/>
</dbReference>
<evidence type="ECO:0000256" key="6">
    <source>
        <dbReference type="ARBA" id="ARBA00022989"/>
    </source>
</evidence>
<keyword evidence="10" id="KW-1185">Reference proteome</keyword>
<keyword evidence="5 8" id="KW-0812">Transmembrane</keyword>
<keyword evidence="4" id="KW-1003">Cell membrane</keyword>
<organism evidence="9 10">
    <name type="scientific">Pseudomonas parafulva</name>
    <dbReference type="NCBI Taxonomy" id="157782"/>
    <lineage>
        <taxon>Bacteria</taxon>
        <taxon>Pseudomonadati</taxon>
        <taxon>Pseudomonadota</taxon>
        <taxon>Gammaproteobacteria</taxon>
        <taxon>Pseudomonadales</taxon>
        <taxon>Pseudomonadaceae</taxon>
        <taxon>Pseudomonas</taxon>
    </lineage>
</organism>
<dbReference type="FunFam" id="1.10.3470.10:FF:000001">
    <property type="entry name" value="Vitamin B12 ABC transporter permease BtuC"/>
    <property type="match status" value="1"/>
</dbReference>
<evidence type="ECO:0000256" key="2">
    <source>
        <dbReference type="ARBA" id="ARBA00007935"/>
    </source>
</evidence>
<sequence>MKPSTSLRLPLWFAVLAVLLVTALAHLAFGAKSIPWSEAWQALVAYVPSDPDQSIVRGSRLPRLLVAIMVGASLGLAGTLMQAIGDNPLADPGILGINSGAALFVVFGLLVLPGNDLSMIPLFAFAGALVAAVGVLALAGRGHNPVRLTLSGAMIAALFSAITAILLLLDQQGMDSLRRWLTGSIGLTDSSVQRWVWPWMALGMLLCLINLRALNIHRLGAQAAAGMGVNLLKMRLLGLLAVVLLSGCAVALAGPIGFVGLVVPHAARLLFGNDYRRLLLAAPLLGAQLVMLADLAARTLVRPFELNTGIVTALIGGPIFVVLVLRKVR</sequence>
<name>A0AAI8PBN7_9PSED</name>
<proteinExistence type="inferred from homology"/>
<evidence type="ECO:0000256" key="5">
    <source>
        <dbReference type="ARBA" id="ARBA00022692"/>
    </source>
</evidence>
<dbReference type="AlphaFoldDB" id="A0AAI8PBN7"/>
<comment type="similarity">
    <text evidence="2">Belongs to the binding-protein-dependent transport system permease family. FecCD subfamily.</text>
</comment>
<dbReference type="GO" id="GO:0005886">
    <property type="term" value="C:plasma membrane"/>
    <property type="evidence" value="ECO:0007669"/>
    <property type="project" value="UniProtKB-SubCell"/>
</dbReference>
<dbReference type="PANTHER" id="PTHR30472:SF1">
    <property type="entry name" value="FE(3+) DICITRATE TRANSPORT SYSTEM PERMEASE PROTEIN FECC-RELATED"/>
    <property type="match status" value="1"/>
</dbReference>
<evidence type="ECO:0000313" key="9">
    <source>
        <dbReference type="EMBL" id="AXO88650.1"/>
    </source>
</evidence>
<feature type="transmembrane region" description="Helical" evidence="8">
    <location>
        <begin position="304"/>
        <end position="325"/>
    </location>
</feature>
<dbReference type="Proteomes" id="UP000258127">
    <property type="component" value="Chromosome"/>
</dbReference>
<dbReference type="InterPro" id="IPR037294">
    <property type="entry name" value="ABC_BtuC-like"/>
</dbReference>
<keyword evidence="3" id="KW-0813">Transport</keyword>
<evidence type="ECO:0000256" key="3">
    <source>
        <dbReference type="ARBA" id="ARBA00022448"/>
    </source>
</evidence>
<comment type="subcellular location">
    <subcellularLocation>
        <location evidence="1">Cell membrane</location>
        <topology evidence="1">Multi-pass membrane protein</topology>
    </subcellularLocation>
</comment>
<dbReference type="PANTHER" id="PTHR30472">
    <property type="entry name" value="FERRIC ENTEROBACTIN TRANSPORT SYSTEM PERMEASE PROTEIN"/>
    <property type="match status" value="1"/>
</dbReference>
<evidence type="ECO:0000256" key="7">
    <source>
        <dbReference type="ARBA" id="ARBA00023136"/>
    </source>
</evidence>
<feature type="transmembrane region" description="Helical" evidence="8">
    <location>
        <begin position="196"/>
        <end position="215"/>
    </location>
</feature>
<evidence type="ECO:0000313" key="10">
    <source>
        <dbReference type="Proteomes" id="UP000258127"/>
    </source>
</evidence>
<evidence type="ECO:0000256" key="4">
    <source>
        <dbReference type="ARBA" id="ARBA00022475"/>
    </source>
</evidence>
<dbReference type="Pfam" id="PF01032">
    <property type="entry name" value="FecCD"/>
    <property type="match status" value="1"/>
</dbReference>
<accession>A0AAI8PBN7</accession>
<feature type="transmembrane region" description="Helical" evidence="8">
    <location>
        <begin position="118"/>
        <end position="138"/>
    </location>
</feature>
<dbReference type="SUPFAM" id="SSF81345">
    <property type="entry name" value="ABC transporter involved in vitamin B12 uptake, BtuC"/>
    <property type="match status" value="1"/>
</dbReference>
<feature type="transmembrane region" description="Helical" evidence="8">
    <location>
        <begin position="150"/>
        <end position="169"/>
    </location>
</feature>
<dbReference type="Gene3D" id="1.10.3470.10">
    <property type="entry name" value="ABC transporter involved in vitamin B12 uptake, BtuC"/>
    <property type="match status" value="1"/>
</dbReference>